<dbReference type="InterPro" id="IPR029032">
    <property type="entry name" value="AhpD-like"/>
</dbReference>
<name>A0ABZ1IXB2_9ACTN</name>
<organism evidence="8 9">
    <name type="scientific">Streptomyces nigra</name>
    <dbReference type="NCBI Taxonomy" id="1827580"/>
    <lineage>
        <taxon>Bacteria</taxon>
        <taxon>Bacillati</taxon>
        <taxon>Actinomycetota</taxon>
        <taxon>Actinomycetes</taxon>
        <taxon>Kitasatosporales</taxon>
        <taxon>Streptomycetaceae</taxon>
        <taxon>Streptomyces</taxon>
    </lineage>
</organism>
<dbReference type="Gene3D" id="1.20.1290.10">
    <property type="entry name" value="AhpD-like"/>
    <property type="match status" value="1"/>
</dbReference>
<dbReference type="PANTHER" id="PTHR33930:SF7">
    <property type="entry name" value="ALKYL HYDROPEROXIDE REDUCTASE AHPD"/>
    <property type="match status" value="1"/>
</dbReference>
<keyword evidence="1 6" id="KW-0575">Peroxidase</keyword>
<sequence length="179" mass="19326">MSLDSLKSRLPHYAPDLRRNLDAVFGRPRLTAQQLWGTVLATAIASRSPVVLRELAPEARANLSPQAYTAAKSAAAVMAVNNVFHRTRHLLSDPGYGDLRTGLRMNVLGDPGVARVDFELWSLAVSAINACGACLDAHERVLRKAGVDRETVQEAFRIASVIQAVGVTLDAEAVLTDIE</sequence>
<dbReference type="PANTHER" id="PTHR33930">
    <property type="entry name" value="ALKYL HYDROPEROXIDE REDUCTASE AHPD"/>
    <property type="match status" value="1"/>
</dbReference>
<evidence type="ECO:0000256" key="6">
    <source>
        <dbReference type="HAMAP-Rule" id="MF_01676"/>
    </source>
</evidence>
<evidence type="ECO:0000256" key="3">
    <source>
        <dbReference type="ARBA" id="ARBA00023002"/>
    </source>
</evidence>
<feature type="disulfide bond" evidence="6">
    <location>
        <begin position="131"/>
        <end position="134"/>
    </location>
</feature>
<keyword evidence="5 6" id="KW-0676">Redox-active center</keyword>
<dbReference type="EMBL" id="CP108125">
    <property type="protein sequence ID" value="WTO84927.1"/>
    <property type="molecule type" value="Genomic_DNA"/>
</dbReference>
<reference evidence="8 9" key="1">
    <citation type="submission" date="2022-10" db="EMBL/GenBank/DDBJ databases">
        <title>The complete genomes of actinobacterial strains from the NBC collection.</title>
        <authorList>
            <person name="Joergensen T.S."/>
            <person name="Alvarez Arevalo M."/>
            <person name="Sterndorff E.B."/>
            <person name="Faurdal D."/>
            <person name="Vuksanovic O."/>
            <person name="Mourched A.-S."/>
            <person name="Charusanti P."/>
            <person name="Shaw S."/>
            <person name="Blin K."/>
            <person name="Weber T."/>
        </authorList>
    </citation>
    <scope>NUCLEOTIDE SEQUENCE [LARGE SCALE GENOMIC DNA]</scope>
    <source>
        <strain evidence="8 9">NBC_00206</strain>
    </source>
</reference>
<evidence type="ECO:0000259" key="7">
    <source>
        <dbReference type="Pfam" id="PF02627"/>
    </source>
</evidence>
<feature type="active site" description="Proton donor" evidence="6">
    <location>
        <position position="131"/>
    </location>
</feature>
<evidence type="ECO:0000256" key="4">
    <source>
        <dbReference type="ARBA" id="ARBA00023157"/>
    </source>
</evidence>
<keyword evidence="9" id="KW-1185">Reference proteome</keyword>
<dbReference type="InterPro" id="IPR003779">
    <property type="entry name" value="CMD-like"/>
</dbReference>
<gene>
    <name evidence="6" type="primary">ahpD</name>
    <name evidence="8" type="ORF">OHU27_21910</name>
</gene>
<comment type="subunit">
    <text evidence="6">Homotrimer.</text>
</comment>
<evidence type="ECO:0000256" key="2">
    <source>
        <dbReference type="ARBA" id="ARBA00022862"/>
    </source>
</evidence>
<evidence type="ECO:0000313" key="9">
    <source>
        <dbReference type="Proteomes" id="UP001622690"/>
    </source>
</evidence>
<evidence type="ECO:0000256" key="1">
    <source>
        <dbReference type="ARBA" id="ARBA00022559"/>
    </source>
</evidence>
<dbReference type="EC" id="1.11.1.28" evidence="6"/>
<dbReference type="InterPro" id="IPR004675">
    <property type="entry name" value="AhpD_core"/>
</dbReference>
<dbReference type="NCBIfam" id="TIGR00777">
    <property type="entry name" value="ahpD"/>
    <property type="match status" value="1"/>
</dbReference>
<dbReference type="InterPro" id="IPR004674">
    <property type="entry name" value="AhpD"/>
</dbReference>
<dbReference type="Proteomes" id="UP001622690">
    <property type="component" value="Chromosome"/>
</dbReference>
<evidence type="ECO:0000313" key="8">
    <source>
        <dbReference type="EMBL" id="WTO84927.1"/>
    </source>
</evidence>
<keyword evidence="2 6" id="KW-0049">Antioxidant</keyword>
<comment type="function">
    <text evidence="6">Antioxidant protein with alkyl hydroperoxidase activity. Required for the reduction of the AhpC active site cysteine residues and for the regeneration of the AhpC enzyme activity.</text>
</comment>
<protein>
    <recommendedName>
        <fullName evidence="6">Alkyl hydroperoxide reductase AhpD</fullName>
        <ecNumber evidence="6">1.11.1.28</ecNumber>
    </recommendedName>
    <alternativeName>
        <fullName evidence="6">Alkylhydroperoxidase AhpD</fullName>
    </alternativeName>
</protein>
<dbReference type="NCBIfam" id="TIGR00778">
    <property type="entry name" value="ahpD_dom"/>
    <property type="match status" value="1"/>
</dbReference>
<accession>A0ABZ1IXB2</accession>
<evidence type="ECO:0000256" key="5">
    <source>
        <dbReference type="ARBA" id="ARBA00023284"/>
    </source>
</evidence>
<dbReference type="SUPFAM" id="SSF69118">
    <property type="entry name" value="AhpD-like"/>
    <property type="match status" value="1"/>
</dbReference>
<proteinExistence type="inferred from homology"/>
<dbReference type="HAMAP" id="MF_01676">
    <property type="entry name" value="AhpD"/>
    <property type="match status" value="1"/>
</dbReference>
<comment type="similarity">
    <text evidence="6">Belongs to the AhpD family.</text>
</comment>
<dbReference type="Pfam" id="PF02627">
    <property type="entry name" value="CMD"/>
    <property type="match status" value="1"/>
</dbReference>
<feature type="active site" description="Cysteine sulfenic acid (-SOH) intermediate" evidence="6">
    <location>
        <position position="134"/>
    </location>
</feature>
<keyword evidence="3 6" id="KW-0560">Oxidoreductase</keyword>
<keyword evidence="4 6" id="KW-1015">Disulfide bond</keyword>
<dbReference type="RefSeq" id="WP_406258545.1">
    <property type="nucleotide sequence ID" value="NZ_CP108125.1"/>
</dbReference>
<comment type="catalytic activity">
    <reaction evidence="6">
        <text>N(6)-[(R)-dihydrolipoyl]-L-lysyl-[lipoyl-carrier protein] + a hydroperoxide = N(6)-[(R)-lipoyl]-L-lysyl-[lipoyl-carrier protein] + an alcohol + H2O</text>
        <dbReference type="Rhea" id="RHEA:62636"/>
        <dbReference type="Rhea" id="RHEA-COMP:10502"/>
        <dbReference type="Rhea" id="RHEA-COMP:16355"/>
        <dbReference type="ChEBI" id="CHEBI:15377"/>
        <dbReference type="ChEBI" id="CHEBI:30879"/>
        <dbReference type="ChEBI" id="CHEBI:35924"/>
        <dbReference type="ChEBI" id="CHEBI:83099"/>
        <dbReference type="ChEBI" id="CHEBI:83100"/>
        <dbReference type="EC" id="1.11.1.28"/>
    </reaction>
</comment>
<feature type="disulfide bond" description="Interchain (with AhpC); in linked form" evidence="6">
    <location>
        <position position="134"/>
    </location>
</feature>
<feature type="domain" description="Carboxymuconolactone decarboxylase-like" evidence="7">
    <location>
        <begin position="94"/>
        <end position="176"/>
    </location>
</feature>